<dbReference type="Proteomes" id="UP000290365">
    <property type="component" value="Chromosome"/>
</dbReference>
<dbReference type="RefSeq" id="WP_129885603.1">
    <property type="nucleotide sequence ID" value="NZ_CP035758.1"/>
</dbReference>
<protein>
    <recommendedName>
        <fullName evidence="3">Glycosyltransferase family 2 protein</fullName>
    </recommendedName>
</protein>
<evidence type="ECO:0000313" key="2">
    <source>
        <dbReference type="Proteomes" id="UP000290365"/>
    </source>
</evidence>
<keyword evidence="2" id="KW-1185">Reference proteome</keyword>
<dbReference type="SUPFAM" id="SSF53448">
    <property type="entry name" value="Nucleotide-diphospho-sugar transferases"/>
    <property type="match status" value="1"/>
</dbReference>
<reference evidence="1 2" key="1">
    <citation type="submission" date="2019-01" db="EMBL/GenBank/DDBJ databases">
        <title>Ktedonosporobacter rubrisoli SCAWS-G2.</title>
        <authorList>
            <person name="Huang Y."/>
            <person name="Yan B."/>
        </authorList>
    </citation>
    <scope>NUCLEOTIDE SEQUENCE [LARGE SCALE GENOMIC DNA]</scope>
    <source>
        <strain evidence="1 2">SCAWS-G2</strain>
    </source>
</reference>
<gene>
    <name evidence="1" type="ORF">EPA93_02940</name>
</gene>
<name>A0A4P6JIU3_KTERU</name>
<dbReference type="InterPro" id="IPR029044">
    <property type="entry name" value="Nucleotide-diphossugar_trans"/>
</dbReference>
<accession>A0A4P6JIU3</accession>
<organism evidence="1 2">
    <name type="scientific">Ktedonosporobacter rubrisoli</name>
    <dbReference type="NCBI Taxonomy" id="2509675"/>
    <lineage>
        <taxon>Bacteria</taxon>
        <taxon>Bacillati</taxon>
        <taxon>Chloroflexota</taxon>
        <taxon>Ktedonobacteria</taxon>
        <taxon>Ktedonobacterales</taxon>
        <taxon>Ktedonosporobacteraceae</taxon>
        <taxon>Ktedonosporobacter</taxon>
    </lineage>
</organism>
<evidence type="ECO:0000313" key="1">
    <source>
        <dbReference type="EMBL" id="QBD75004.1"/>
    </source>
</evidence>
<dbReference type="EMBL" id="CP035758">
    <property type="protein sequence ID" value="QBD75004.1"/>
    <property type="molecule type" value="Genomic_DNA"/>
</dbReference>
<dbReference type="OrthoDB" id="114108at2"/>
<dbReference type="KEGG" id="kbs:EPA93_02940"/>
<sequence>MQTGRTLRFFICTRNRPETLERCINSIAVSCRRAFPGLQAHCYVFDDSTEEDASNQIRALCARKTFPELVVSLITNVEKEKFLKYLIEQAPHAATFLATNCKQLGKGSWDAAGLRNVTLLYACLCSSEEDLLIFLDDDISLQTLTYQGHLLSVDGAQALQEMNARVAARAAVAVGAGYIGRFDGAVYDHLGDLLAQIEEQLSYEEGITRAGKTLEALMGFPDVLPIRISLSAAMQDEEDAYGAGIIRPEISGAALATTRAAICSHHFPRCYNEDWIWLALLGEQDDALQKIATDVIHAPPSQFSIRPEFFLYQNGGDVLYAAVRRALEYRPDSYNRIAWCQEHFSVQHVQQALEDRIAWMEKLLHKVSILERFLQDDHRKILWQPEEAGALVHTAQALRGYIEYAVDFMSETPVAYWFDMLSNYFADIALWRKIMQIASSR</sequence>
<evidence type="ECO:0008006" key="3">
    <source>
        <dbReference type="Google" id="ProtNLM"/>
    </source>
</evidence>
<proteinExistence type="predicted"/>
<dbReference type="AlphaFoldDB" id="A0A4P6JIU3"/>